<keyword evidence="1" id="KW-0805">Transcription regulation</keyword>
<dbReference type="Pfam" id="PF01047">
    <property type="entry name" value="MarR"/>
    <property type="match status" value="1"/>
</dbReference>
<keyword evidence="2" id="KW-0238">DNA-binding</keyword>
<gene>
    <name evidence="5" type="primary">slyA_1</name>
    <name evidence="5" type="ORF">ALP8811_00539</name>
</gene>
<accession>A0A2R8AI40</accession>
<dbReference type="InterPro" id="IPR036388">
    <property type="entry name" value="WH-like_DNA-bd_sf"/>
</dbReference>
<evidence type="ECO:0000256" key="3">
    <source>
        <dbReference type="ARBA" id="ARBA00023163"/>
    </source>
</evidence>
<dbReference type="PROSITE" id="PS50995">
    <property type="entry name" value="HTH_MARR_2"/>
    <property type="match status" value="1"/>
</dbReference>
<dbReference type="GO" id="GO:0003700">
    <property type="term" value="F:DNA-binding transcription factor activity"/>
    <property type="evidence" value="ECO:0007669"/>
    <property type="project" value="InterPro"/>
</dbReference>
<evidence type="ECO:0000256" key="1">
    <source>
        <dbReference type="ARBA" id="ARBA00023015"/>
    </source>
</evidence>
<dbReference type="RefSeq" id="WP_108855636.1">
    <property type="nucleotide sequence ID" value="NZ_OMOI01000001.1"/>
</dbReference>
<organism evidence="5 6">
    <name type="scientific">Aliiroseovarius pelagivivens</name>
    <dbReference type="NCBI Taxonomy" id="1639690"/>
    <lineage>
        <taxon>Bacteria</taxon>
        <taxon>Pseudomonadati</taxon>
        <taxon>Pseudomonadota</taxon>
        <taxon>Alphaproteobacteria</taxon>
        <taxon>Rhodobacterales</taxon>
        <taxon>Paracoccaceae</taxon>
        <taxon>Aliiroseovarius</taxon>
    </lineage>
</organism>
<name>A0A2R8AI40_9RHOB</name>
<dbReference type="GO" id="GO:0045892">
    <property type="term" value="P:negative regulation of DNA-templated transcription"/>
    <property type="evidence" value="ECO:0007669"/>
    <property type="project" value="InterPro"/>
</dbReference>
<dbReference type="PROSITE" id="PS01117">
    <property type="entry name" value="HTH_MARR_1"/>
    <property type="match status" value="1"/>
</dbReference>
<keyword evidence="6" id="KW-1185">Reference proteome</keyword>
<evidence type="ECO:0000313" key="5">
    <source>
        <dbReference type="EMBL" id="SPF75549.1"/>
    </source>
</evidence>
<dbReference type="InterPro" id="IPR036390">
    <property type="entry name" value="WH_DNA-bd_sf"/>
</dbReference>
<dbReference type="GO" id="GO:0006950">
    <property type="term" value="P:response to stress"/>
    <property type="evidence" value="ECO:0007669"/>
    <property type="project" value="TreeGrafter"/>
</dbReference>
<dbReference type="InterPro" id="IPR039422">
    <property type="entry name" value="MarR/SlyA-like"/>
</dbReference>
<protein>
    <submittedName>
        <fullName evidence="5">Transcriptional regulator SlyA</fullName>
    </submittedName>
</protein>
<dbReference type="PANTHER" id="PTHR33164">
    <property type="entry name" value="TRANSCRIPTIONAL REGULATOR, MARR FAMILY"/>
    <property type="match status" value="1"/>
</dbReference>
<dbReference type="PRINTS" id="PR00598">
    <property type="entry name" value="HTHMARR"/>
</dbReference>
<dbReference type="Gene3D" id="1.10.10.10">
    <property type="entry name" value="Winged helix-like DNA-binding domain superfamily/Winged helix DNA-binding domain"/>
    <property type="match status" value="1"/>
</dbReference>
<dbReference type="SMART" id="SM00347">
    <property type="entry name" value="HTH_MARR"/>
    <property type="match status" value="1"/>
</dbReference>
<dbReference type="InterPro" id="IPR012712">
    <property type="entry name" value="HpaR/FarR"/>
</dbReference>
<dbReference type="OrthoDB" id="8588347at2"/>
<dbReference type="InterPro" id="IPR023187">
    <property type="entry name" value="Tscrpt_reg_MarR-type_CS"/>
</dbReference>
<dbReference type="GO" id="GO:0003677">
    <property type="term" value="F:DNA binding"/>
    <property type="evidence" value="ECO:0007669"/>
    <property type="project" value="UniProtKB-KW"/>
</dbReference>
<dbReference type="AlphaFoldDB" id="A0A2R8AI40"/>
<sequence length="150" mass="16919">MTKSNSTRSGYPRTSRSLPISLLRAREVVMQPIRDMLGELGLTEQKWRILRTLDELGEVEQSTIAKEACLLLPSLTRILRGMEADGLISRQSDAKDKRRTLVTITDKGRAIVRDNLHLANDISARIESHMGEDEVKQLLDLLEKLQAAKL</sequence>
<keyword evidence="3" id="KW-0804">Transcription</keyword>
<reference evidence="5 6" key="1">
    <citation type="submission" date="2018-03" db="EMBL/GenBank/DDBJ databases">
        <authorList>
            <person name="Keele B.F."/>
        </authorList>
    </citation>
    <scope>NUCLEOTIDE SEQUENCE [LARGE SCALE GENOMIC DNA]</scope>
    <source>
        <strain evidence="5 6">CECT 8811</strain>
    </source>
</reference>
<evidence type="ECO:0000256" key="2">
    <source>
        <dbReference type="ARBA" id="ARBA00023125"/>
    </source>
</evidence>
<dbReference type="InterPro" id="IPR000835">
    <property type="entry name" value="HTH_MarR-typ"/>
</dbReference>
<dbReference type="Proteomes" id="UP000244911">
    <property type="component" value="Unassembled WGS sequence"/>
</dbReference>
<dbReference type="SUPFAM" id="SSF46785">
    <property type="entry name" value="Winged helix' DNA-binding domain"/>
    <property type="match status" value="1"/>
</dbReference>
<dbReference type="NCBIfam" id="TIGR02337">
    <property type="entry name" value="HpaR"/>
    <property type="match status" value="1"/>
</dbReference>
<dbReference type="EMBL" id="OMOI01000001">
    <property type="protein sequence ID" value="SPF75549.1"/>
    <property type="molecule type" value="Genomic_DNA"/>
</dbReference>
<dbReference type="PANTHER" id="PTHR33164:SF13">
    <property type="entry name" value="4-HYDROXYPHENYLACETATE CATABOLISM PROTEIN"/>
    <property type="match status" value="1"/>
</dbReference>
<feature type="domain" description="HTH marR-type" evidence="4">
    <location>
        <begin position="15"/>
        <end position="147"/>
    </location>
</feature>
<evidence type="ECO:0000259" key="4">
    <source>
        <dbReference type="PROSITE" id="PS50995"/>
    </source>
</evidence>
<evidence type="ECO:0000313" key="6">
    <source>
        <dbReference type="Proteomes" id="UP000244911"/>
    </source>
</evidence>
<proteinExistence type="predicted"/>